<dbReference type="CDD" id="cd01949">
    <property type="entry name" value="GGDEF"/>
    <property type="match status" value="1"/>
</dbReference>
<evidence type="ECO:0000313" key="3">
    <source>
        <dbReference type="Proteomes" id="UP001165079"/>
    </source>
</evidence>
<proteinExistence type="predicted"/>
<dbReference type="AlphaFoldDB" id="A0A9W6W7X6"/>
<dbReference type="SUPFAM" id="SSF55073">
    <property type="entry name" value="Nucleotide cyclase"/>
    <property type="match status" value="1"/>
</dbReference>
<dbReference type="InterPro" id="IPR043128">
    <property type="entry name" value="Rev_trsase/Diguanyl_cyclase"/>
</dbReference>
<dbReference type="Gene3D" id="3.30.70.270">
    <property type="match status" value="1"/>
</dbReference>
<evidence type="ECO:0000313" key="2">
    <source>
        <dbReference type="EMBL" id="GLZ75921.1"/>
    </source>
</evidence>
<accession>A0A9W6W7X6</accession>
<dbReference type="PROSITE" id="PS50887">
    <property type="entry name" value="GGDEF"/>
    <property type="match status" value="1"/>
</dbReference>
<dbReference type="InterPro" id="IPR000160">
    <property type="entry name" value="GGDEF_dom"/>
</dbReference>
<organism evidence="2 3">
    <name type="scientific">Actinorhabdospora filicis</name>
    <dbReference type="NCBI Taxonomy" id="1785913"/>
    <lineage>
        <taxon>Bacteria</taxon>
        <taxon>Bacillati</taxon>
        <taxon>Actinomycetota</taxon>
        <taxon>Actinomycetes</taxon>
        <taxon>Micromonosporales</taxon>
        <taxon>Micromonosporaceae</taxon>
        <taxon>Actinorhabdospora</taxon>
    </lineage>
</organism>
<dbReference type="GO" id="GO:0052621">
    <property type="term" value="F:diguanylate cyclase activity"/>
    <property type="evidence" value="ECO:0007669"/>
    <property type="project" value="TreeGrafter"/>
</dbReference>
<gene>
    <name evidence="2" type="ORF">Afil01_07280</name>
</gene>
<dbReference type="SMART" id="SM00267">
    <property type="entry name" value="GGDEF"/>
    <property type="match status" value="1"/>
</dbReference>
<reference evidence="2" key="1">
    <citation type="submission" date="2023-03" db="EMBL/GenBank/DDBJ databases">
        <title>Actinorhabdospora filicis NBRC 111898.</title>
        <authorList>
            <person name="Ichikawa N."/>
            <person name="Sato H."/>
            <person name="Tonouchi N."/>
        </authorList>
    </citation>
    <scope>NUCLEOTIDE SEQUENCE</scope>
    <source>
        <strain evidence="2">NBRC 111898</strain>
    </source>
</reference>
<dbReference type="Pfam" id="PF00990">
    <property type="entry name" value="GGDEF"/>
    <property type="match status" value="1"/>
</dbReference>
<dbReference type="EMBL" id="BSTX01000001">
    <property type="protein sequence ID" value="GLZ75921.1"/>
    <property type="molecule type" value="Genomic_DNA"/>
</dbReference>
<sequence length="525" mass="56673">MANAEEFARVSEIRALLRAGRSSAAVALVDATLPDADDPTERTWLLLLRLAGVLNLEHSAEYAGTVDRAAAAVRDLGDPGALGYFHALAAQVAHADGSLERCVTHLVRAGRFLTEVDKPDVVTAAAWHNLAVSYSNIWFHDQAADAAGRAREVAASLDMNWHLALPEVQVRFGIYLDHRGDTDGCVRVLRALVNDADRAPRREDNPALPRVIDMDLPWFGYALTRLAALDAGDDRDPRPYLYAAGGDAELADLRSYGEVCRAIAAGDSEAALDRLQRLESAIYNPHLTTLGASEAARLRALAHLVAGDHAAAYAAERSAFQHTASHLDRIQTLLVEGVAARLDHEDLRLTVARYADEALTDPLTGLPNRRHLQQYVEAMAERGETGVLGVLDLDGFKAVNTVHGHLSGDTVLQKAAGALVRIMRRRDFVARYGGDEFVLILPSATMEKTEEIGARITSAIAAEDWASLVPGTPLSASIGWAELNGVERRNGRTEIASAFEIADRAMYQAKAAAMRRRRAGGGLAA</sequence>
<dbReference type="InterPro" id="IPR029787">
    <property type="entry name" value="Nucleotide_cyclase"/>
</dbReference>
<dbReference type="GO" id="GO:0043709">
    <property type="term" value="P:cell adhesion involved in single-species biofilm formation"/>
    <property type="evidence" value="ECO:0007669"/>
    <property type="project" value="TreeGrafter"/>
</dbReference>
<protein>
    <recommendedName>
        <fullName evidence="1">GGDEF domain-containing protein</fullName>
    </recommendedName>
</protein>
<evidence type="ECO:0000259" key="1">
    <source>
        <dbReference type="PROSITE" id="PS50887"/>
    </source>
</evidence>
<dbReference type="GO" id="GO:0005886">
    <property type="term" value="C:plasma membrane"/>
    <property type="evidence" value="ECO:0007669"/>
    <property type="project" value="TreeGrafter"/>
</dbReference>
<dbReference type="InterPro" id="IPR011990">
    <property type="entry name" value="TPR-like_helical_dom_sf"/>
</dbReference>
<comment type="caution">
    <text evidence="2">The sequence shown here is derived from an EMBL/GenBank/DDBJ whole genome shotgun (WGS) entry which is preliminary data.</text>
</comment>
<name>A0A9W6W7X6_9ACTN</name>
<dbReference type="Proteomes" id="UP001165079">
    <property type="component" value="Unassembled WGS sequence"/>
</dbReference>
<dbReference type="NCBIfam" id="TIGR00254">
    <property type="entry name" value="GGDEF"/>
    <property type="match status" value="1"/>
</dbReference>
<feature type="domain" description="GGDEF" evidence="1">
    <location>
        <begin position="384"/>
        <end position="525"/>
    </location>
</feature>
<keyword evidence="3" id="KW-1185">Reference proteome</keyword>
<dbReference type="PANTHER" id="PTHR45138">
    <property type="entry name" value="REGULATORY COMPONENTS OF SENSORY TRANSDUCTION SYSTEM"/>
    <property type="match status" value="1"/>
</dbReference>
<dbReference type="SUPFAM" id="SSF48452">
    <property type="entry name" value="TPR-like"/>
    <property type="match status" value="1"/>
</dbReference>
<dbReference type="PANTHER" id="PTHR45138:SF9">
    <property type="entry name" value="DIGUANYLATE CYCLASE DGCM-RELATED"/>
    <property type="match status" value="1"/>
</dbReference>
<dbReference type="GO" id="GO:1902201">
    <property type="term" value="P:negative regulation of bacterial-type flagellum-dependent cell motility"/>
    <property type="evidence" value="ECO:0007669"/>
    <property type="project" value="TreeGrafter"/>
</dbReference>
<dbReference type="InterPro" id="IPR050469">
    <property type="entry name" value="Diguanylate_Cyclase"/>
</dbReference>